<proteinExistence type="predicted"/>
<evidence type="ECO:0000313" key="3">
    <source>
        <dbReference type="Proteomes" id="UP000518605"/>
    </source>
</evidence>
<organism evidence="2 3">
    <name type="scientific">Paenibacillus endophyticus</name>
    <dbReference type="NCBI Taxonomy" id="1294268"/>
    <lineage>
        <taxon>Bacteria</taxon>
        <taxon>Bacillati</taxon>
        <taxon>Bacillota</taxon>
        <taxon>Bacilli</taxon>
        <taxon>Bacillales</taxon>
        <taxon>Paenibacillaceae</taxon>
        <taxon>Paenibacillus</taxon>
    </lineage>
</organism>
<gene>
    <name evidence="2" type="ORF">FHS16_005713</name>
</gene>
<dbReference type="EMBL" id="JACHXW010000026">
    <property type="protein sequence ID" value="MBB3155605.1"/>
    <property type="molecule type" value="Genomic_DNA"/>
</dbReference>
<protein>
    <recommendedName>
        <fullName evidence="4">HEAT repeat domain-containing protein</fullName>
    </recommendedName>
</protein>
<accession>A0A7W5GD60</accession>
<reference evidence="2 3" key="1">
    <citation type="submission" date="2020-08" db="EMBL/GenBank/DDBJ databases">
        <title>Genomic Encyclopedia of Type Strains, Phase III (KMG-III): the genomes of soil and plant-associated and newly described type strains.</title>
        <authorList>
            <person name="Whitman W."/>
        </authorList>
    </citation>
    <scope>NUCLEOTIDE SEQUENCE [LARGE SCALE GENOMIC DNA]</scope>
    <source>
        <strain evidence="2 3">CECT 8234</strain>
    </source>
</reference>
<dbReference type="SUPFAM" id="SSF48371">
    <property type="entry name" value="ARM repeat"/>
    <property type="match status" value="1"/>
</dbReference>
<dbReference type="Gene3D" id="1.25.10.10">
    <property type="entry name" value="Leucine-rich Repeat Variant"/>
    <property type="match status" value="1"/>
</dbReference>
<dbReference type="Proteomes" id="UP000518605">
    <property type="component" value="Unassembled WGS sequence"/>
</dbReference>
<dbReference type="RefSeq" id="WP_183570440.1">
    <property type="nucleotide sequence ID" value="NZ_CBCSLB010000026.1"/>
</dbReference>
<evidence type="ECO:0008006" key="4">
    <source>
        <dbReference type="Google" id="ProtNLM"/>
    </source>
</evidence>
<sequence length="212" mass="23122">MEEKGTVVSMLSSQTGDSTQQSNENAALTCKENPVLLKQMAEGILHSDFKIAGDCAEVFSKVAETHPHLVALYAEQLLSSIHHKHTRVRWESMHAVAFISPLISSRIITALGDLQERMFSDKSTIVKDYSILCLGNAASCGESEAKMILPILKQGLLQLGDKFISKLLTAMIGVAKVSPSLAAEVLMYGYEYETHPKSSVQKAAKKLMKAAQ</sequence>
<dbReference type="InterPro" id="IPR016024">
    <property type="entry name" value="ARM-type_fold"/>
</dbReference>
<name>A0A7W5GD60_9BACL</name>
<feature type="compositionally biased region" description="Polar residues" evidence="1">
    <location>
        <begin position="9"/>
        <end position="25"/>
    </location>
</feature>
<evidence type="ECO:0000313" key="2">
    <source>
        <dbReference type="EMBL" id="MBB3155605.1"/>
    </source>
</evidence>
<evidence type="ECO:0000256" key="1">
    <source>
        <dbReference type="SAM" id="MobiDB-lite"/>
    </source>
</evidence>
<comment type="caution">
    <text evidence="2">The sequence shown here is derived from an EMBL/GenBank/DDBJ whole genome shotgun (WGS) entry which is preliminary data.</text>
</comment>
<keyword evidence="3" id="KW-1185">Reference proteome</keyword>
<dbReference type="AlphaFoldDB" id="A0A7W5GD60"/>
<dbReference type="InterPro" id="IPR011989">
    <property type="entry name" value="ARM-like"/>
</dbReference>
<feature type="region of interest" description="Disordered" evidence="1">
    <location>
        <begin position="1"/>
        <end position="25"/>
    </location>
</feature>